<sequence length="680" mass="75367">MRNDLSVPKSARALSFLGIAGDPSSRVFGALHSGVFEGFIQSRWGRFYVEGARKFFARRTPFHSVMYAAEDASMPRGGWCGVRGETAHWMQQLAASTRRTQDAILKESHRSSRTERWTGRRPLEAEGAEEHYYHGTEDEEDGDSMASPVKRRKSVRTYRVCGLHIAVDHLLYKKYHEQDSDAVRTRERLSTLIAGHVARASEVYRHTSFGGVHDVSFIVHKVKINDTASCSDKENQFCQEHMDAALFLLTTARSTNFDDYCLAYTWTYRDFSDGVLGLAYVGNSTTSTMGVCDKSQLVQTDQHGHKHGLTRLSLNTGIVTFLNYGDHVSQASSEIAFTHEIGHNFGSPHDEPDSSPCVPGDKRGGNYIMYPHTSSGALPNNFQFSECSIANISAVIQPMLKGDSRRENCFEADSGPICGNGLREADEQCDCGYTEVQCQEKCCYARRNNVKARGCTLKPGADCSGQNAFCPPGLPKLNITACNKGTQMCIEGDCVGSICLKYGMRECYLSGDGYTVDEKCLIACEDKGKCSDACHYPAMKSLCGAKMRPGSACDDMSGYCDVFQKCRRSDEMGLLTRLEEALFAAHTYNSAKDYVMLHPYKSALYLLLFVTLMALFFHCFSAHTPSNHPLRPHRDLKHILRYRARTSDRVCAWSQGVAPGASSVRSADLESLPGASVDFS</sequence>
<organism evidence="1 2">
    <name type="scientific">Dermacentor silvarum</name>
    <name type="common">Tick</name>
    <dbReference type="NCBI Taxonomy" id="543639"/>
    <lineage>
        <taxon>Eukaryota</taxon>
        <taxon>Metazoa</taxon>
        <taxon>Ecdysozoa</taxon>
        <taxon>Arthropoda</taxon>
        <taxon>Chelicerata</taxon>
        <taxon>Arachnida</taxon>
        <taxon>Acari</taxon>
        <taxon>Parasitiformes</taxon>
        <taxon>Ixodida</taxon>
        <taxon>Ixodoidea</taxon>
        <taxon>Ixodidae</taxon>
        <taxon>Rhipicephalinae</taxon>
        <taxon>Dermacentor</taxon>
    </lineage>
</organism>
<name>A0ACB8CMG9_DERSI</name>
<comment type="caution">
    <text evidence="1">The sequence shown here is derived from an EMBL/GenBank/DDBJ whole genome shotgun (WGS) entry which is preliminary data.</text>
</comment>
<accession>A0ACB8CMG9</accession>
<protein>
    <submittedName>
        <fullName evidence="1">Uncharacterized protein</fullName>
    </submittedName>
</protein>
<dbReference type="Proteomes" id="UP000821865">
    <property type="component" value="Chromosome 6"/>
</dbReference>
<keyword evidence="2" id="KW-1185">Reference proteome</keyword>
<evidence type="ECO:0000313" key="2">
    <source>
        <dbReference type="Proteomes" id="UP000821865"/>
    </source>
</evidence>
<dbReference type="EMBL" id="CM023475">
    <property type="protein sequence ID" value="KAH7946171.1"/>
    <property type="molecule type" value="Genomic_DNA"/>
</dbReference>
<evidence type="ECO:0000313" key="1">
    <source>
        <dbReference type="EMBL" id="KAH7946171.1"/>
    </source>
</evidence>
<proteinExistence type="predicted"/>
<gene>
    <name evidence="1" type="ORF">HPB49_020840</name>
</gene>
<reference evidence="1" key="1">
    <citation type="submission" date="2020-05" db="EMBL/GenBank/DDBJ databases">
        <title>Large-scale comparative analyses of tick genomes elucidate their genetic diversity and vector capacities.</title>
        <authorList>
            <person name="Jia N."/>
            <person name="Wang J."/>
            <person name="Shi W."/>
            <person name="Du L."/>
            <person name="Sun Y."/>
            <person name="Zhan W."/>
            <person name="Jiang J."/>
            <person name="Wang Q."/>
            <person name="Zhang B."/>
            <person name="Ji P."/>
            <person name="Sakyi L.B."/>
            <person name="Cui X."/>
            <person name="Yuan T."/>
            <person name="Jiang B."/>
            <person name="Yang W."/>
            <person name="Lam T.T.-Y."/>
            <person name="Chang Q."/>
            <person name="Ding S."/>
            <person name="Wang X."/>
            <person name="Zhu J."/>
            <person name="Ruan X."/>
            <person name="Zhao L."/>
            <person name="Wei J."/>
            <person name="Que T."/>
            <person name="Du C."/>
            <person name="Cheng J."/>
            <person name="Dai P."/>
            <person name="Han X."/>
            <person name="Huang E."/>
            <person name="Gao Y."/>
            <person name="Liu J."/>
            <person name="Shao H."/>
            <person name="Ye R."/>
            <person name="Li L."/>
            <person name="Wei W."/>
            <person name="Wang X."/>
            <person name="Wang C."/>
            <person name="Yang T."/>
            <person name="Huo Q."/>
            <person name="Li W."/>
            <person name="Guo W."/>
            <person name="Chen H."/>
            <person name="Zhou L."/>
            <person name="Ni X."/>
            <person name="Tian J."/>
            <person name="Zhou Y."/>
            <person name="Sheng Y."/>
            <person name="Liu T."/>
            <person name="Pan Y."/>
            <person name="Xia L."/>
            <person name="Li J."/>
            <person name="Zhao F."/>
            <person name="Cao W."/>
        </authorList>
    </citation>
    <scope>NUCLEOTIDE SEQUENCE</scope>
    <source>
        <strain evidence="1">Dsil-2018</strain>
    </source>
</reference>